<name>S4NW42_9NEOP</name>
<evidence type="ECO:0000313" key="2">
    <source>
        <dbReference type="EMBL" id="JAA79848.1"/>
    </source>
</evidence>
<reference evidence="2" key="1">
    <citation type="journal article" date="2013" name="BMC Genomics">
        <title>Unscrambling butterfly oogenesis.</title>
        <authorList>
            <person name="Carter J.M."/>
            <person name="Baker S.C."/>
            <person name="Pink R."/>
            <person name="Carter D.R."/>
            <person name="Collins A."/>
            <person name="Tomlin J."/>
            <person name="Gibbs M."/>
            <person name="Breuker C.J."/>
        </authorList>
    </citation>
    <scope>NUCLEOTIDE SEQUENCE</scope>
    <source>
        <tissue evidence="2">Ovary</tissue>
    </source>
</reference>
<dbReference type="AlphaFoldDB" id="S4NW42"/>
<feature type="transmembrane region" description="Helical" evidence="1">
    <location>
        <begin position="36"/>
        <end position="63"/>
    </location>
</feature>
<keyword evidence="1" id="KW-0812">Transmembrane</keyword>
<feature type="transmembrane region" description="Helical" evidence="1">
    <location>
        <begin position="75"/>
        <end position="96"/>
    </location>
</feature>
<organism evidence="2">
    <name type="scientific">Pararge aegeria</name>
    <name type="common">speckled wood butterfly</name>
    <dbReference type="NCBI Taxonomy" id="116150"/>
    <lineage>
        <taxon>Eukaryota</taxon>
        <taxon>Metazoa</taxon>
        <taxon>Ecdysozoa</taxon>
        <taxon>Arthropoda</taxon>
        <taxon>Hexapoda</taxon>
        <taxon>Insecta</taxon>
        <taxon>Pterygota</taxon>
        <taxon>Neoptera</taxon>
        <taxon>Endopterygota</taxon>
        <taxon>Lepidoptera</taxon>
        <taxon>Glossata</taxon>
        <taxon>Ditrysia</taxon>
        <taxon>Papilionoidea</taxon>
        <taxon>Nymphalidae</taxon>
        <taxon>Satyrinae</taxon>
        <taxon>Satyrini</taxon>
        <taxon>Parargina</taxon>
        <taxon>Pararge</taxon>
    </lineage>
</organism>
<feature type="transmembrane region" description="Helical" evidence="1">
    <location>
        <begin position="136"/>
        <end position="154"/>
    </location>
</feature>
<reference evidence="2" key="2">
    <citation type="submission" date="2013-05" db="EMBL/GenBank/DDBJ databases">
        <authorList>
            <person name="Carter J.-M."/>
            <person name="Baker S.C."/>
            <person name="Pink R."/>
            <person name="Carter D.R.F."/>
            <person name="Collins A."/>
            <person name="Tomlin J."/>
            <person name="Gibbs M."/>
            <person name="Breuker C.J."/>
        </authorList>
    </citation>
    <scope>NUCLEOTIDE SEQUENCE</scope>
    <source>
        <tissue evidence="2">Ovary</tissue>
    </source>
</reference>
<keyword evidence="1" id="KW-1133">Transmembrane helix</keyword>
<protein>
    <submittedName>
        <fullName evidence="2">Uncharacterized protein</fullName>
    </submittedName>
</protein>
<accession>S4NW42</accession>
<keyword evidence="1" id="KW-0472">Membrane</keyword>
<sequence length="212" mass="24026">MIFCFSLPFFPFFPLGLLQSSHKISMLYLSLSLKMVFVIALVLFSFHLFLPSSVFIFAVFGPLVVSHGLSLNLRLLSSVFIFTLPSVFIYVFFVNIDPQTAVFSLNLRLLYSSWTSNFGLQSSSTSFLHLGPQTSVFSLHLFLQSSVFGLHLFLRPSSSRFLGSIGRHPRTSVLIIVFWLLSSFSILVFLCLHLRLQLPSSPLVLCRIHLWP</sequence>
<dbReference type="EMBL" id="GAIX01012712">
    <property type="protein sequence ID" value="JAA79848.1"/>
    <property type="molecule type" value="Transcribed_RNA"/>
</dbReference>
<proteinExistence type="predicted"/>
<evidence type="ECO:0000256" key="1">
    <source>
        <dbReference type="SAM" id="Phobius"/>
    </source>
</evidence>
<feature type="transmembrane region" description="Helical" evidence="1">
    <location>
        <begin position="174"/>
        <end position="195"/>
    </location>
</feature>